<sequence>MKINWHHIKMVLLLILVVTLFAFSSKKNEARLVSNPKVHFKGDNNLFITQEAVSKLLIQNQGGTPNVRKESLDLNVLETALNANPMIKSAEVFVDINGNLTAEVEQKKPIARVTHSEPFYIDDTGHVMPLSANYTARVPLVTGTVSKNNLEVVYQIAQKIKSDPFLNMHVTSIHQYPDQTVSLRLRQYDFEVYLGHLSQLDKKINNLKAFYKKAFKDKILTNYSKVNLQFDSQVICTKS</sequence>
<evidence type="ECO:0000313" key="2">
    <source>
        <dbReference type="Proteomes" id="UP001597472"/>
    </source>
</evidence>
<reference evidence="2" key="1">
    <citation type="journal article" date="2019" name="Int. J. Syst. Evol. Microbiol.">
        <title>The Global Catalogue of Microorganisms (GCM) 10K type strain sequencing project: providing services to taxonomists for standard genome sequencing and annotation.</title>
        <authorList>
            <consortium name="The Broad Institute Genomics Platform"/>
            <consortium name="The Broad Institute Genome Sequencing Center for Infectious Disease"/>
            <person name="Wu L."/>
            <person name="Ma J."/>
        </authorList>
    </citation>
    <scope>NUCLEOTIDE SEQUENCE [LARGE SCALE GENOMIC DNA]</scope>
    <source>
        <strain evidence="2">KCTC 42587</strain>
    </source>
</reference>
<proteinExistence type="predicted"/>
<name>A0ABW5KX88_9FLAO</name>
<keyword evidence="1" id="KW-0132">Cell division</keyword>
<dbReference type="RefSeq" id="WP_376895073.1">
    <property type="nucleotide sequence ID" value="NZ_JBHULS010000008.1"/>
</dbReference>
<gene>
    <name evidence="1" type="ORF">ACFSQP_12630</name>
</gene>
<keyword evidence="2" id="KW-1185">Reference proteome</keyword>
<accession>A0ABW5KX88</accession>
<dbReference type="GO" id="GO:0051301">
    <property type="term" value="P:cell division"/>
    <property type="evidence" value="ECO:0007669"/>
    <property type="project" value="UniProtKB-KW"/>
</dbReference>
<comment type="caution">
    <text evidence="1">The sequence shown here is derived from an EMBL/GenBank/DDBJ whole genome shotgun (WGS) entry which is preliminary data.</text>
</comment>
<keyword evidence="1" id="KW-0131">Cell cycle</keyword>
<dbReference type="Proteomes" id="UP001597472">
    <property type="component" value="Unassembled WGS sequence"/>
</dbReference>
<protein>
    <submittedName>
        <fullName evidence="1">Cell division protein FtsQ/DivIB</fullName>
    </submittedName>
</protein>
<dbReference type="EMBL" id="JBHULS010000008">
    <property type="protein sequence ID" value="MFD2552658.1"/>
    <property type="molecule type" value="Genomic_DNA"/>
</dbReference>
<organism evidence="1 2">
    <name type="scientific">Bizionia sediminis</name>
    <dbReference type="NCBI Taxonomy" id="1737064"/>
    <lineage>
        <taxon>Bacteria</taxon>
        <taxon>Pseudomonadati</taxon>
        <taxon>Bacteroidota</taxon>
        <taxon>Flavobacteriia</taxon>
        <taxon>Flavobacteriales</taxon>
        <taxon>Flavobacteriaceae</taxon>
        <taxon>Bizionia</taxon>
    </lineage>
</organism>
<evidence type="ECO:0000313" key="1">
    <source>
        <dbReference type="EMBL" id="MFD2552658.1"/>
    </source>
</evidence>